<keyword evidence="2" id="KW-1185">Reference proteome</keyword>
<protein>
    <submittedName>
        <fullName evidence="1">Uncharacterized protein</fullName>
    </submittedName>
</protein>
<comment type="caution">
    <text evidence="1">The sequence shown here is derived from an EMBL/GenBank/DDBJ whole genome shotgun (WGS) entry which is preliminary data.</text>
</comment>
<evidence type="ECO:0000313" key="1">
    <source>
        <dbReference type="EMBL" id="GKV32807.1"/>
    </source>
</evidence>
<name>A0AAV5L6N6_9ROSI</name>
<organism evidence="1 2">
    <name type="scientific">Rubroshorea leprosula</name>
    <dbReference type="NCBI Taxonomy" id="152421"/>
    <lineage>
        <taxon>Eukaryota</taxon>
        <taxon>Viridiplantae</taxon>
        <taxon>Streptophyta</taxon>
        <taxon>Embryophyta</taxon>
        <taxon>Tracheophyta</taxon>
        <taxon>Spermatophyta</taxon>
        <taxon>Magnoliopsida</taxon>
        <taxon>eudicotyledons</taxon>
        <taxon>Gunneridae</taxon>
        <taxon>Pentapetalae</taxon>
        <taxon>rosids</taxon>
        <taxon>malvids</taxon>
        <taxon>Malvales</taxon>
        <taxon>Dipterocarpaceae</taxon>
        <taxon>Rubroshorea</taxon>
    </lineage>
</organism>
<sequence>MRHRMSNSVAHPGTIIHSFSPDSVRLPSFLSYRTWVHSSISWLPNFYFTVV</sequence>
<accession>A0AAV5L6N6</accession>
<evidence type="ECO:0000313" key="2">
    <source>
        <dbReference type="Proteomes" id="UP001054252"/>
    </source>
</evidence>
<reference evidence="1 2" key="1">
    <citation type="journal article" date="2021" name="Commun. Biol.">
        <title>The genome of Shorea leprosula (Dipterocarpaceae) highlights the ecological relevance of drought in aseasonal tropical rainforests.</title>
        <authorList>
            <person name="Ng K.K.S."/>
            <person name="Kobayashi M.J."/>
            <person name="Fawcett J.A."/>
            <person name="Hatakeyama M."/>
            <person name="Paape T."/>
            <person name="Ng C.H."/>
            <person name="Ang C.C."/>
            <person name="Tnah L.H."/>
            <person name="Lee C.T."/>
            <person name="Nishiyama T."/>
            <person name="Sese J."/>
            <person name="O'Brien M.J."/>
            <person name="Copetti D."/>
            <person name="Mohd Noor M.I."/>
            <person name="Ong R.C."/>
            <person name="Putra M."/>
            <person name="Sireger I.Z."/>
            <person name="Indrioko S."/>
            <person name="Kosugi Y."/>
            <person name="Izuno A."/>
            <person name="Isagi Y."/>
            <person name="Lee S.L."/>
            <person name="Shimizu K.K."/>
        </authorList>
    </citation>
    <scope>NUCLEOTIDE SEQUENCE [LARGE SCALE GENOMIC DNA]</scope>
    <source>
        <strain evidence="1">214</strain>
    </source>
</reference>
<gene>
    <name evidence="1" type="ORF">SLEP1_g41382</name>
</gene>
<dbReference type="AlphaFoldDB" id="A0AAV5L6N6"/>
<dbReference type="Proteomes" id="UP001054252">
    <property type="component" value="Unassembled WGS sequence"/>
</dbReference>
<proteinExistence type="predicted"/>
<dbReference type="EMBL" id="BPVZ01000097">
    <property type="protein sequence ID" value="GKV32807.1"/>
    <property type="molecule type" value="Genomic_DNA"/>
</dbReference>